<dbReference type="Proteomes" id="UP000003561">
    <property type="component" value="Unassembled WGS sequence"/>
</dbReference>
<evidence type="ECO:0000313" key="1">
    <source>
        <dbReference type="EMBL" id="EEG93567.1"/>
    </source>
</evidence>
<accession>C0FUW3</accession>
<dbReference type="AlphaFoldDB" id="C0FUW3"/>
<organism evidence="1 2">
    <name type="scientific">Roseburia inulinivorans DSM 16841</name>
    <dbReference type="NCBI Taxonomy" id="622312"/>
    <lineage>
        <taxon>Bacteria</taxon>
        <taxon>Bacillati</taxon>
        <taxon>Bacillota</taxon>
        <taxon>Clostridia</taxon>
        <taxon>Lachnospirales</taxon>
        <taxon>Lachnospiraceae</taxon>
        <taxon>Roseburia</taxon>
    </lineage>
</organism>
<evidence type="ECO:0000313" key="2">
    <source>
        <dbReference type="Proteomes" id="UP000003561"/>
    </source>
</evidence>
<gene>
    <name evidence="1" type="ORF">ROSEINA2194_02534</name>
</gene>
<reference evidence="1 2" key="1">
    <citation type="submission" date="2009-02" db="EMBL/GenBank/DDBJ databases">
        <authorList>
            <person name="Fulton L."/>
            <person name="Clifton S."/>
            <person name="Fulton B."/>
            <person name="Xu J."/>
            <person name="Minx P."/>
            <person name="Pepin K.H."/>
            <person name="Johnson M."/>
            <person name="Bhonagiri V."/>
            <person name="Nash W.E."/>
            <person name="Mardis E.R."/>
            <person name="Wilson R.K."/>
        </authorList>
    </citation>
    <scope>NUCLEOTIDE SEQUENCE [LARGE SCALE GENOMIC DNA]</scope>
    <source>
        <strain evidence="1 2">DSM 16841</strain>
    </source>
</reference>
<proteinExistence type="predicted"/>
<sequence>MQSRNGCEYMISRDVGMYPFERGGDRKEVAEEWTENCSA</sequence>
<reference evidence="1 2" key="2">
    <citation type="submission" date="2009-03" db="EMBL/GenBank/DDBJ databases">
        <title>Draft genome sequence of Roseburia inulinivorans (DSM 16841).</title>
        <authorList>
            <person name="Sudarsanam P."/>
            <person name="Ley R."/>
            <person name="Guruge J."/>
            <person name="Turnbaugh P.J."/>
            <person name="Mahowald M."/>
            <person name="Liep D."/>
            <person name="Gordon J."/>
        </authorList>
    </citation>
    <scope>NUCLEOTIDE SEQUENCE [LARGE SCALE GENOMIC DNA]</scope>
    <source>
        <strain evidence="1 2">DSM 16841</strain>
    </source>
</reference>
<dbReference type="EMBL" id="ACFY01000096">
    <property type="protein sequence ID" value="EEG93567.1"/>
    <property type="molecule type" value="Genomic_DNA"/>
</dbReference>
<comment type="caution">
    <text evidence="1">The sequence shown here is derived from an EMBL/GenBank/DDBJ whole genome shotgun (WGS) entry which is preliminary data.</text>
</comment>
<protein>
    <submittedName>
        <fullName evidence="1">Uncharacterized protein</fullName>
    </submittedName>
</protein>
<name>C0FUW3_9FIRM</name>